<dbReference type="PANTHER" id="PTHR33639:SF2">
    <property type="entry name" value="DUF393 DOMAIN-CONTAINING PROTEIN"/>
    <property type="match status" value="1"/>
</dbReference>
<dbReference type="GO" id="GO:0015035">
    <property type="term" value="F:protein-disulfide reductase activity"/>
    <property type="evidence" value="ECO:0007669"/>
    <property type="project" value="InterPro"/>
</dbReference>
<accession>A0A6L3ZGL7</accession>
<sequence>MTHEWKEASGPLLFYDGHCALCNGAVSFILKRDVRVQFKMAPLQGVTAQSFLNKHPELAGLDSLILLHNGKVYTQSDAALRCASIIGRGWQLTKIFYLIPRGFRNWVYDGIAKVRYRWFGKYEACPLPPPEWRSQFLP</sequence>
<dbReference type="RefSeq" id="WP_151691746.1">
    <property type="nucleotide sequence ID" value="NZ_BMGX01000002.1"/>
</dbReference>
<comment type="caution">
    <text evidence="1">The sequence shown here is derived from an EMBL/GenBank/DDBJ whole genome shotgun (WGS) entry which is preliminary data.</text>
</comment>
<dbReference type="InterPro" id="IPR007263">
    <property type="entry name" value="DCC1-like"/>
</dbReference>
<keyword evidence="2" id="KW-1185">Reference proteome</keyword>
<dbReference type="PANTHER" id="PTHR33639">
    <property type="entry name" value="THIOL-DISULFIDE OXIDOREDUCTASE DCC"/>
    <property type="match status" value="1"/>
</dbReference>
<gene>
    <name evidence="1" type="ORF">F8C82_01900</name>
</gene>
<dbReference type="InterPro" id="IPR052927">
    <property type="entry name" value="DCC_oxidoreductase"/>
</dbReference>
<dbReference type="OrthoDB" id="9785438at2"/>
<proteinExistence type="predicted"/>
<name>A0A6L3ZGL7_9FLAO</name>
<dbReference type="EMBL" id="WBVQ01000001">
    <property type="protein sequence ID" value="KAB2817176.1"/>
    <property type="molecule type" value="Genomic_DNA"/>
</dbReference>
<evidence type="ECO:0000313" key="1">
    <source>
        <dbReference type="EMBL" id="KAB2817176.1"/>
    </source>
</evidence>
<evidence type="ECO:0000313" key="2">
    <source>
        <dbReference type="Proteomes" id="UP000484164"/>
    </source>
</evidence>
<dbReference type="AlphaFoldDB" id="A0A6L3ZGL7"/>
<dbReference type="Proteomes" id="UP000484164">
    <property type="component" value="Unassembled WGS sequence"/>
</dbReference>
<dbReference type="Pfam" id="PF04134">
    <property type="entry name" value="DCC1-like"/>
    <property type="match status" value="1"/>
</dbReference>
<organism evidence="1 2">
    <name type="scientific">Phaeocystidibacter marisrubri</name>
    <dbReference type="NCBI Taxonomy" id="1577780"/>
    <lineage>
        <taxon>Bacteria</taxon>
        <taxon>Pseudomonadati</taxon>
        <taxon>Bacteroidota</taxon>
        <taxon>Flavobacteriia</taxon>
        <taxon>Flavobacteriales</taxon>
        <taxon>Phaeocystidibacteraceae</taxon>
        <taxon>Phaeocystidibacter</taxon>
    </lineage>
</organism>
<reference evidence="1 2" key="1">
    <citation type="submission" date="2019-10" db="EMBL/GenBank/DDBJ databases">
        <title>Genome sequence of Phaeocystidibacter marisrubri JCM30614 (type strain).</title>
        <authorList>
            <person name="Bowman J.P."/>
        </authorList>
    </citation>
    <scope>NUCLEOTIDE SEQUENCE [LARGE SCALE GENOMIC DNA]</scope>
    <source>
        <strain evidence="1 2">JCM 30614</strain>
    </source>
</reference>
<protein>
    <submittedName>
        <fullName evidence="1">DUF393 domain-containing protein</fullName>
    </submittedName>
</protein>